<keyword evidence="1" id="KW-0472">Membrane</keyword>
<dbReference type="EMBL" id="JBBPFD010000007">
    <property type="protein sequence ID" value="KAK7919479.1"/>
    <property type="molecule type" value="Genomic_DNA"/>
</dbReference>
<dbReference type="InterPro" id="IPR004993">
    <property type="entry name" value="GH3"/>
</dbReference>
<accession>A0AAW0PIN9</accession>
<evidence type="ECO:0000256" key="1">
    <source>
        <dbReference type="SAM" id="Phobius"/>
    </source>
</evidence>
<evidence type="ECO:0000313" key="3">
    <source>
        <dbReference type="Proteomes" id="UP001460270"/>
    </source>
</evidence>
<keyword evidence="3" id="KW-1185">Reference proteome</keyword>
<keyword evidence="1" id="KW-0812">Transmembrane</keyword>
<dbReference type="Proteomes" id="UP001460270">
    <property type="component" value="Unassembled WGS sequence"/>
</dbReference>
<dbReference type="GO" id="GO:0016881">
    <property type="term" value="F:acid-amino acid ligase activity"/>
    <property type="evidence" value="ECO:0007669"/>
    <property type="project" value="TreeGrafter"/>
</dbReference>
<reference evidence="3" key="1">
    <citation type="submission" date="2024-04" db="EMBL/GenBank/DDBJ databases">
        <title>Salinicola lusitanus LLJ914,a marine bacterium isolated from the Okinawa Trough.</title>
        <authorList>
            <person name="Li J."/>
        </authorList>
    </citation>
    <scope>NUCLEOTIDE SEQUENCE [LARGE SCALE GENOMIC DNA]</scope>
</reference>
<proteinExistence type="predicted"/>
<dbReference type="GO" id="GO:0005737">
    <property type="term" value="C:cytoplasm"/>
    <property type="evidence" value="ECO:0007669"/>
    <property type="project" value="TreeGrafter"/>
</dbReference>
<evidence type="ECO:0000313" key="2">
    <source>
        <dbReference type="EMBL" id="KAK7919479.1"/>
    </source>
</evidence>
<protein>
    <submittedName>
        <fullName evidence="2">Uncharacterized protein</fullName>
    </submittedName>
</protein>
<dbReference type="PANTHER" id="PTHR31901:SF9">
    <property type="entry name" value="GH3 DOMAIN-CONTAINING PROTEIN"/>
    <property type="match status" value="1"/>
</dbReference>
<keyword evidence="1" id="KW-1133">Transmembrane helix</keyword>
<feature type="transmembrane region" description="Helical" evidence="1">
    <location>
        <begin position="29"/>
        <end position="50"/>
    </location>
</feature>
<name>A0AAW0PIN9_9GOBI</name>
<comment type="caution">
    <text evidence="2">The sequence shown here is derived from an EMBL/GenBank/DDBJ whole genome shotgun (WGS) entry which is preliminary data.</text>
</comment>
<dbReference type="PANTHER" id="PTHR31901">
    <property type="entry name" value="GH3 DOMAIN-CONTAINING PROTEIN"/>
    <property type="match status" value="1"/>
</dbReference>
<dbReference type="AlphaFoldDB" id="A0AAW0PIN9"/>
<feature type="transmembrane region" description="Helical" evidence="1">
    <location>
        <begin position="5"/>
        <end position="23"/>
    </location>
</feature>
<organism evidence="2 3">
    <name type="scientific">Mugilogobius chulae</name>
    <name type="common">yellowstripe goby</name>
    <dbReference type="NCBI Taxonomy" id="88201"/>
    <lineage>
        <taxon>Eukaryota</taxon>
        <taxon>Metazoa</taxon>
        <taxon>Chordata</taxon>
        <taxon>Craniata</taxon>
        <taxon>Vertebrata</taxon>
        <taxon>Euteleostomi</taxon>
        <taxon>Actinopterygii</taxon>
        <taxon>Neopterygii</taxon>
        <taxon>Teleostei</taxon>
        <taxon>Neoteleostei</taxon>
        <taxon>Acanthomorphata</taxon>
        <taxon>Gobiaria</taxon>
        <taxon>Gobiiformes</taxon>
        <taxon>Gobioidei</taxon>
        <taxon>Gobiidae</taxon>
        <taxon>Gobionellinae</taxon>
        <taxon>Mugilogobius</taxon>
    </lineage>
</organism>
<sequence>MALSWFYTVLSISCAVASVGVAIAGQGQIWSLVAALALSGAGAGMTLIGLKFGSGSRPLGSVLSQYVALKVVGWLGTRQRRKLEEDTRSVARVQEETLLKRLRKHGHTCYGRQYDFMSMKDAADFRSRHPITTYEHYRELIQRVAAGEDKVIISEKPLILAMTSGTSGASAMLLSTKDTNTEFFLQGVTVCLDAMRKAFPATESLQRTTKFFYTPTMRQSEAAPAFEVPNEKDTLYLHLLFALKDSNVGTLESNFASTIFYAFVALQERWQELVGDIEHGQSMERCCERATAKECLSTRLSSCYRRSHRGEPVARGAQSTLPSVPSLHVL</sequence>
<dbReference type="Pfam" id="PF03321">
    <property type="entry name" value="GH3"/>
    <property type="match status" value="1"/>
</dbReference>
<gene>
    <name evidence="2" type="ORF">WMY93_010763</name>
</gene>